<accession>A0A024U2A6</accession>
<gene>
    <name evidence="12" type="ORF">H310_07145</name>
</gene>
<dbReference type="EMBL" id="KI913964">
    <property type="protein sequence ID" value="ETW00561.1"/>
    <property type="molecule type" value="Genomic_DNA"/>
</dbReference>
<feature type="domain" description="Tryptophan synthase beta chain-like PALP" evidence="11">
    <location>
        <begin position="48"/>
        <end position="350"/>
    </location>
</feature>
<comment type="subcellular location">
    <subcellularLocation>
        <location evidence="1">Mitochondrion outer membrane</location>
        <topology evidence="1">Single-pass membrane protein</topology>
    </subcellularLocation>
</comment>
<keyword evidence="6" id="KW-1133">Transmembrane helix</keyword>
<name>A0A024U2A6_9STRA</name>
<dbReference type="SUPFAM" id="SSF53686">
    <property type="entry name" value="Tryptophan synthase beta subunit-like PLP-dependent enzymes"/>
    <property type="match status" value="1"/>
</dbReference>
<dbReference type="AlphaFoldDB" id="A0A024U2A6"/>
<dbReference type="NCBIfam" id="NF007989">
    <property type="entry name" value="PRK10717.1"/>
    <property type="match status" value="1"/>
</dbReference>
<organism evidence="12">
    <name type="scientific">Aphanomyces invadans</name>
    <dbReference type="NCBI Taxonomy" id="157072"/>
    <lineage>
        <taxon>Eukaryota</taxon>
        <taxon>Sar</taxon>
        <taxon>Stramenopiles</taxon>
        <taxon>Oomycota</taxon>
        <taxon>Saprolegniomycetes</taxon>
        <taxon>Saprolegniales</taxon>
        <taxon>Verrucalvaceae</taxon>
        <taxon>Aphanomyces</taxon>
    </lineage>
</organism>
<dbReference type="FunFam" id="3.40.50.1100:FF:000096">
    <property type="entry name" value="Related to cysteine synthase"/>
    <property type="match status" value="1"/>
</dbReference>
<comment type="catalytic activity">
    <reaction evidence="9">
        <text>O-acetyl-L-serine + hydrogen sulfide = L-cysteine + acetate</text>
        <dbReference type="Rhea" id="RHEA:14829"/>
        <dbReference type="ChEBI" id="CHEBI:29919"/>
        <dbReference type="ChEBI" id="CHEBI:30089"/>
        <dbReference type="ChEBI" id="CHEBI:35235"/>
        <dbReference type="ChEBI" id="CHEBI:58340"/>
        <dbReference type="EC" id="2.5.1.47"/>
    </reaction>
</comment>
<evidence type="ECO:0000256" key="8">
    <source>
        <dbReference type="ARBA" id="ARBA00023136"/>
    </source>
</evidence>
<evidence type="ECO:0000256" key="9">
    <source>
        <dbReference type="ARBA" id="ARBA00047931"/>
    </source>
</evidence>
<evidence type="ECO:0000256" key="5">
    <source>
        <dbReference type="ARBA" id="ARBA00022787"/>
    </source>
</evidence>
<keyword evidence="4" id="KW-0812">Transmembrane</keyword>
<dbReference type="Pfam" id="PF00291">
    <property type="entry name" value="PALP"/>
    <property type="match status" value="1"/>
</dbReference>
<keyword evidence="8" id="KW-0472">Membrane</keyword>
<sequence length="388" mass="41697">MAPGTAAWAAVGAVSLVALYVYDLISSRKRSEPQDDGGSAFRDGHGGLIGNTPLVLIPSLSKATGCRILAKAEFLNPGGSSKDRVAKGIIEDAEARQLLQAGGTIVEGTSGSTGISLALLARAKGYKCLIVMPDDQAKEKGELLQKFGATVEFVKPASIVNAKHYVNQARRRASEIAGGYFADQFENLANTEIHYRTTGREIWQQTQGTLDGFVMSAGTGGTIAGVSRYLKEQNPAIQIVLADPPGSSLYNKVRHNVCYAPQQSERTVKRHRYDTVAEGIGIDRLTANFLLANIDDAYVVSDEEAVNMSRHLLAEDGIFVGSSSAMNCVAAVRLAKKLGPGHIIVTILCDSGQRHLTKFWNNDYLKSQWDLEATATDLSFLDHSTGQP</sequence>
<dbReference type="InterPro" id="IPR036052">
    <property type="entry name" value="TrpB-like_PALP_sf"/>
</dbReference>
<keyword evidence="3" id="KW-0808">Transferase</keyword>
<dbReference type="eggNOG" id="KOG1481">
    <property type="taxonomic scope" value="Eukaryota"/>
</dbReference>
<dbReference type="EC" id="2.5.1.47" evidence="2"/>
<evidence type="ECO:0000256" key="6">
    <source>
        <dbReference type="ARBA" id="ARBA00022989"/>
    </source>
</evidence>
<keyword evidence="7" id="KW-0496">Mitochondrion</keyword>
<evidence type="ECO:0000256" key="3">
    <source>
        <dbReference type="ARBA" id="ARBA00022679"/>
    </source>
</evidence>
<dbReference type="VEuPathDB" id="FungiDB:H310_07145"/>
<evidence type="ECO:0000256" key="10">
    <source>
        <dbReference type="ARBA" id="ARBA00078545"/>
    </source>
</evidence>
<evidence type="ECO:0000256" key="4">
    <source>
        <dbReference type="ARBA" id="ARBA00022692"/>
    </source>
</evidence>
<evidence type="ECO:0000256" key="1">
    <source>
        <dbReference type="ARBA" id="ARBA00004572"/>
    </source>
</evidence>
<evidence type="ECO:0000256" key="2">
    <source>
        <dbReference type="ARBA" id="ARBA00012681"/>
    </source>
</evidence>
<dbReference type="RefSeq" id="XP_008870696.1">
    <property type="nucleotide sequence ID" value="XM_008872474.1"/>
</dbReference>
<dbReference type="Gene3D" id="3.40.50.1100">
    <property type="match status" value="2"/>
</dbReference>
<evidence type="ECO:0000259" key="11">
    <source>
        <dbReference type="Pfam" id="PF00291"/>
    </source>
</evidence>
<evidence type="ECO:0000256" key="7">
    <source>
        <dbReference type="ARBA" id="ARBA00023128"/>
    </source>
</evidence>
<dbReference type="GO" id="GO:0005741">
    <property type="term" value="C:mitochondrial outer membrane"/>
    <property type="evidence" value="ECO:0007669"/>
    <property type="project" value="UniProtKB-SubCell"/>
</dbReference>
<dbReference type="STRING" id="157072.A0A024U2A6"/>
<protein>
    <recommendedName>
        <fullName evidence="2">cysteine synthase</fullName>
        <ecNumber evidence="2">2.5.1.47</ecNumber>
    </recommendedName>
    <alternativeName>
        <fullName evidence="10">Cysteine synthase-like protein</fullName>
    </alternativeName>
</protein>
<dbReference type="OrthoDB" id="10259545at2759"/>
<dbReference type="InterPro" id="IPR001926">
    <property type="entry name" value="TrpB-like_PALP"/>
</dbReference>
<dbReference type="InterPro" id="IPR050214">
    <property type="entry name" value="Cys_Synth/Cystath_Beta-Synth"/>
</dbReference>
<dbReference type="GO" id="GO:0004124">
    <property type="term" value="F:cysteine synthase activity"/>
    <property type="evidence" value="ECO:0007669"/>
    <property type="project" value="UniProtKB-EC"/>
</dbReference>
<dbReference type="GeneID" id="20084195"/>
<dbReference type="CDD" id="cd01561">
    <property type="entry name" value="CBS_like"/>
    <property type="match status" value="1"/>
</dbReference>
<evidence type="ECO:0000313" key="12">
    <source>
        <dbReference type="EMBL" id="ETW00561.1"/>
    </source>
</evidence>
<reference evidence="12" key="1">
    <citation type="submission" date="2013-12" db="EMBL/GenBank/DDBJ databases">
        <title>The Genome Sequence of Aphanomyces invadans NJM9701.</title>
        <authorList>
            <consortium name="The Broad Institute Genomics Platform"/>
            <person name="Russ C."/>
            <person name="Tyler B."/>
            <person name="van West P."/>
            <person name="Dieguez-Uribeondo J."/>
            <person name="Young S.K."/>
            <person name="Zeng Q."/>
            <person name="Gargeya S."/>
            <person name="Fitzgerald M."/>
            <person name="Abouelleil A."/>
            <person name="Alvarado L."/>
            <person name="Chapman S.B."/>
            <person name="Gainer-Dewar J."/>
            <person name="Goldberg J."/>
            <person name="Griggs A."/>
            <person name="Gujja S."/>
            <person name="Hansen M."/>
            <person name="Howarth C."/>
            <person name="Imamovic A."/>
            <person name="Ireland A."/>
            <person name="Larimer J."/>
            <person name="McCowan C."/>
            <person name="Murphy C."/>
            <person name="Pearson M."/>
            <person name="Poon T.W."/>
            <person name="Priest M."/>
            <person name="Roberts A."/>
            <person name="Saif S."/>
            <person name="Shea T."/>
            <person name="Sykes S."/>
            <person name="Wortman J."/>
            <person name="Nusbaum C."/>
            <person name="Birren B."/>
        </authorList>
    </citation>
    <scope>NUCLEOTIDE SEQUENCE [LARGE SCALE GENOMIC DNA]</scope>
    <source>
        <strain evidence="12">NJM9701</strain>
    </source>
</reference>
<proteinExistence type="predicted"/>
<dbReference type="PANTHER" id="PTHR10314">
    <property type="entry name" value="CYSTATHIONINE BETA-SYNTHASE"/>
    <property type="match status" value="1"/>
</dbReference>
<keyword evidence="5" id="KW-1000">Mitochondrion outer membrane</keyword>